<comment type="caution">
    <text evidence="3">The sequence shown here is derived from an EMBL/GenBank/DDBJ whole genome shotgun (WGS) entry which is preliminary data.</text>
</comment>
<dbReference type="Proteomes" id="UP000559256">
    <property type="component" value="Unassembled WGS sequence"/>
</dbReference>
<keyword evidence="4" id="KW-1185">Reference proteome</keyword>
<evidence type="ECO:0000313" key="4">
    <source>
        <dbReference type="Proteomes" id="UP000559256"/>
    </source>
</evidence>
<evidence type="ECO:0000256" key="1">
    <source>
        <dbReference type="SAM" id="MobiDB-lite"/>
    </source>
</evidence>
<gene>
    <name evidence="3" type="ORF">D9758_001620</name>
</gene>
<dbReference type="AlphaFoldDB" id="A0A8H5GY02"/>
<feature type="transmembrane region" description="Helical" evidence="2">
    <location>
        <begin position="60"/>
        <end position="81"/>
    </location>
</feature>
<dbReference type="EMBL" id="JAACJM010000004">
    <property type="protein sequence ID" value="KAF5373015.1"/>
    <property type="molecule type" value="Genomic_DNA"/>
</dbReference>
<accession>A0A8H5GY02</accession>
<protein>
    <submittedName>
        <fullName evidence="3">Uncharacterized protein</fullName>
    </submittedName>
</protein>
<keyword evidence="2" id="KW-1133">Transmembrane helix</keyword>
<keyword evidence="2" id="KW-0472">Membrane</keyword>
<evidence type="ECO:0000313" key="3">
    <source>
        <dbReference type="EMBL" id="KAF5373015.1"/>
    </source>
</evidence>
<evidence type="ECO:0000256" key="2">
    <source>
        <dbReference type="SAM" id="Phobius"/>
    </source>
</evidence>
<organism evidence="3 4">
    <name type="scientific">Tetrapyrgos nigripes</name>
    <dbReference type="NCBI Taxonomy" id="182062"/>
    <lineage>
        <taxon>Eukaryota</taxon>
        <taxon>Fungi</taxon>
        <taxon>Dikarya</taxon>
        <taxon>Basidiomycota</taxon>
        <taxon>Agaricomycotina</taxon>
        <taxon>Agaricomycetes</taxon>
        <taxon>Agaricomycetidae</taxon>
        <taxon>Agaricales</taxon>
        <taxon>Marasmiineae</taxon>
        <taxon>Marasmiaceae</taxon>
        <taxon>Tetrapyrgos</taxon>
    </lineage>
</organism>
<sequence>MYVVKFSTTAHRHIFNLKDSSTSQASRMSSNSPISIVHIRNLSTEFRFLHWHWEVPTGRILSALIITFAIFGFFQVLGLVLEIFKPQKALSSEAPEERQLGVPSANTTIGKGGDHEGL</sequence>
<name>A0A8H5GY02_9AGAR</name>
<keyword evidence="2" id="KW-0812">Transmembrane</keyword>
<feature type="region of interest" description="Disordered" evidence="1">
    <location>
        <begin position="91"/>
        <end position="118"/>
    </location>
</feature>
<proteinExistence type="predicted"/>
<reference evidence="3 4" key="1">
    <citation type="journal article" date="2020" name="ISME J.">
        <title>Uncovering the hidden diversity of litter-decomposition mechanisms in mushroom-forming fungi.</title>
        <authorList>
            <person name="Floudas D."/>
            <person name="Bentzer J."/>
            <person name="Ahren D."/>
            <person name="Johansson T."/>
            <person name="Persson P."/>
            <person name="Tunlid A."/>
        </authorList>
    </citation>
    <scope>NUCLEOTIDE SEQUENCE [LARGE SCALE GENOMIC DNA]</scope>
    <source>
        <strain evidence="3 4">CBS 291.85</strain>
    </source>
</reference>